<comment type="caution">
    <text evidence="2">The sequence shown here is derived from an EMBL/GenBank/DDBJ whole genome shotgun (WGS) entry which is preliminary data.</text>
</comment>
<accession>A0A6P2BXP4</accession>
<evidence type="ECO:0000256" key="1">
    <source>
        <dbReference type="SAM" id="Phobius"/>
    </source>
</evidence>
<dbReference type="AlphaFoldDB" id="A0A6P2BXP4"/>
<feature type="transmembrane region" description="Helical" evidence="1">
    <location>
        <begin position="21"/>
        <end position="40"/>
    </location>
</feature>
<reference evidence="2 3" key="1">
    <citation type="submission" date="2018-11" db="EMBL/GenBank/DDBJ databases">
        <title>Trebonia kvetii gen.nov., sp.nov., a novel acidophilic actinobacterium, and proposal of the new actinobacterial family Treboniaceae fam. nov.</title>
        <authorList>
            <person name="Rapoport D."/>
            <person name="Sagova-Mareckova M."/>
            <person name="Sedlacek I."/>
            <person name="Provaznik J."/>
            <person name="Kralova S."/>
            <person name="Pavlinic D."/>
            <person name="Benes V."/>
            <person name="Kopecky J."/>
        </authorList>
    </citation>
    <scope>NUCLEOTIDE SEQUENCE [LARGE SCALE GENOMIC DNA]</scope>
    <source>
        <strain evidence="2 3">15Tr583</strain>
    </source>
</reference>
<proteinExistence type="predicted"/>
<organism evidence="2 3">
    <name type="scientific">Trebonia kvetii</name>
    <dbReference type="NCBI Taxonomy" id="2480626"/>
    <lineage>
        <taxon>Bacteria</taxon>
        <taxon>Bacillati</taxon>
        <taxon>Actinomycetota</taxon>
        <taxon>Actinomycetes</taxon>
        <taxon>Streptosporangiales</taxon>
        <taxon>Treboniaceae</taxon>
        <taxon>Trebonia</taxon>
    </lineage>
</organism>
<sequence>METGNRGTGLRRLAGTGRTRTAVLAAAGTAAAAAVVGLAVPAGAAQVTARPAAVSGTQHFQMMNTSTSQTTINNPLLAWGVITSAGVDHQNANGTDTFHLSGGTFLVKHTTKKGTQDQSFNPKTCLFMYSEKGTFKLGSGSGKYKGISGSGTYALSVIGIGPKLKNGTCNPSQTARALGQQQEIQAVGKIKLP</sequence>
<evidence type="ECO:0000313" key="3">
    <source>
        <dbReference type="Proteomes" id="UP000460272"/>
    </source>
</evidence>
<protein>
    <submittedName>
        <fullName evidence="2">Uncharacterized protein</fullName>
    </submittedName>
</protein>
<gene>
    <name evidence="2" type="ORF">EAS64_21265</name>
</gene>
<keyword evidence="1" id="KW-1133">Transmembrane helix</keyword>
<dbReference type="RefSeq" id="WP_145855334.1">
    <property type="nucleotide sequence ID" value="NZ_RPFW01000004.1"/>
</dbReference>
<keyword evidence="3" id="KW-1185">Reference proteome</keyword>
<evidence type="ECO:0000313" key="2">
    <source>
        <dbReference type="EMBL" id="TVZ02996.1"/>
    </source>
</evidence>
<dbReference type="Proteomes" id="UP000460272">
    <property type="component" value="Unassembled WGS sequence"/>
</dbReference>
<keyword evidence="1" id="KW-0472">Membrane</keyword>
<keyword evidence="1" id="KW-0812">Transmembrane</keyword>
<dbReference type="EMBL" id="RPFW01000004">
    <property type="protein sequence ID" value="TVZ02996.1"/>
    <property type="molecule type" value="Genomic_DNA"/>
</dbReference>
<name>A0A6P2BXP4_9ACTN</name>